<gene>
    <name evidence="2" type="ORF">N1851_003327</name>
</gene>
<organism evidence="2 3">
    <name type="scientific">Merluccius polli</name>
    <name type="common">Benguela hake</name>
    <name type="synonym">Merluccius cadenati</name>
    <dbReference type="NCBI Taxonomy" id="89951"/>
    <lineage>
        <taxon>Eukaryota</taxon>
        <taxon>Metazoa</taxon>
        <taxon>Chordata</taxon>
        <taxon>Craniata</taxon>
        <taxon>Vertebrata</taxon>
        <taxon>Euteleostomi</taxon>
        <taxon>Actinopterygii</taxon>
        <taxon>Neopterygii</taxon>
        <taxon>Teleostei</taxon>
        <taxon>Neoteleostei</taxon>
        <taxon>Acanthomorphata</taxon>
        <taxon>Zeiogadaria</taxon>
        <taxon>Gadariae</taxon>
        <taxon>Gadiformes</taxon>
        <taxon>Gadoidei</taxon>
        <taxon>Merlucciidae</taxon>
        <taxon>Merluccius</taxon>
    </lineage>
</organism>
<sequence>MLDQQVSAQLKARCVMSERLTSRQTDVHDALNSLDTEVKLRKERLQEAHQLQLFRANQHLLLGWSVRRSKELQEKLLPNSRAEALELLQEHQDWKVCRKPQTTTTQTTTNHRPPLTTDHH</sequence>
<dbReference type="Proteomes" id="UP001174136">
    <property type="component" value="Unassembled WGS sequence"/>
</dbReference>
<keyword evidence="3" id="KW-1185">Reference proteome</keyword>
<comment type="caution">
    <text evidence="2">The sequence shown here is derived from an EMBL/GenBank/DDBJ whole genome shotgun (WGS) entry which is preliminary data.</text>
</comment>
<name>A0AA47PAJ6_MERPO</name>
<dbReference type="Gene3D" id="1.20.58.60">
    <property type="match status" value="1"/>
</dbReference>
<proteinExistence type="predicted"/>
<feature type="region of interest" description="Disordered" evidence="1">
    <location>
        <begin position="98"/>
        <end position="120"/>
    </location>
</feature>
<dbReference type="EMBL" id="JAOPHQ010000411">
    <property type="protein sequence ID" value="KAK0154565.1"/>
    <property type="molecule type" value="Genomic_DNA"/>
</dbReference>
<evidence type="ECO:0000313" key="2">
    <source>
        <dbReference type="EMBL" id="KAK0154565.1"/>
    </source>
</evidence>
<evidence type="ECO:0000256" key="1">
    <source>
        <dbReference type="SAM" id="MobiDB-lite"/>
    </source>
</evidence>
<protein>
    <submittedName>
        <fullName evidence="2">Uncharacterized protein</fullName>
    </submittedName>
</protein>
<accession>A0AA47PAJ6</accession>
<reference evidence="2" key="1">
    <citation type="journal article" date="2023" name="Front. Mar. Sci.">
        <title>A new Merluccius polli reference genome to investigate the effects of global change in West African waters.</title>
        <authorList>
            <person name="Mateo J.L."/>
            <person name="Blanco-Fernandez C."/>
            <person name="Garcia-Vazquez E."/>
            <person name="Machado-Schiaffino G."/>
        </authorList>
    </citation>
    <scope>NUCLEOTIDE SEQUENCE</scope>
    <source>
        <strain evidence="2">C29</strain>
        <tissue evidence="2">Fin</tissue>
    </source>
</reference>
<dbReference type="SUPFAM" id="SSF46966">
    <property type="entry name" value="Spectrin repeat"/>
    <property type="match status" value="1"/>
</dbReference>
<dbReference type="AlphaFoldDB" id="A0AA47PAJ6"/>
<evidence type="ECO:0000313" key="3">
    <source>
        <dbReference type="Proteomes" id="UP001174136"/>
    </source>
</evidence>